<organism evidence="16 17">
    <name type="scientific">Dimargaris cristalligena</name>
    <dbReference type="NCBI Taxonomy" id="215637"/>
    <lineage>
        <taxon>Eukaryota</taxon>
        <taxon>Fungi</taxon>
        <taxon>Fungi incertae sedis</taxon>
        <taxon>Zoopagomycota</taxon>
        <taxon>Kickxellomycotina</taxon>
        <taxon>Dimargaritomycetes</taxon>
        <taxon>Dimargaritales</taxon>
        <taxon>Dimargaritaceae</taxon>
        <taxon>Dimargaris</taxon>
    </lineage>
</organism>
<reference evidence="17" key="1">
    <citation type="journal article" date="2018" name="Nat. Microbiol.">
        <title>Leveraging single-cell genomics to expand the fungal tree of life.</title>
        <authorList>
            <person name="Ahrendt S.R."/>
            <person name="Quandt C.A."/>
            <person name="Ciobanu D."/>
            <person name="Clum A."/>
            <person name="Salamov A."/>
            <person name="Andreopoulos B."/>
            <person name="Cheng J.F."/>
            <person name="Woyke T."/>
            <person name="Pelin A."/>
            <person name="Henrissat B."/>
            <person name="Reynolds N.K."/>
            <person name="Benny G.L."/>
            <person name="Smith M.E."/>
            <person name="James T.Y."/>
            <person name="Grigoriev I.V."/>
        </authorList>
    </citation>
    <scope>NUCLEOTIDE SEQUENCE [LARGE SCALE GENOMIC DNA]</scope>
    <source>
        <strain evidence="17">RSA 468</strain>
    </source>
</reference>
<dbReference type="CDD" id="cd02981">
    <property type="entry name" value="PDI_b_family"/>
    <property type="match status" value="1"/>
</dbReference>
<keyword evidence="17" id="KW-1185">Reference proteome</keyword>
<feature type="domain" description="Thioredoxin" evidence="15">
    <location>
        <begin position="330"/>
        <end position="474"/>
    </location>
</feature>
<evidence type="ECO:0000256" key="8">
    <source>
        <dbReference type="ARBA" id="ARBA00022824"/>
    </source>
</evidence>
<dbReference type="Gene3D" id="3.40.30.10">
    <property type="entry name" value="Glutaredoxin"/>
    <property type="match status" value="4"/>
</dbReference>
<gene>
    <name evidence="16" type="ORF">BJ085DRAFT_18958</name>
</gene>
<dbReference type="PANTHER" id="PTHR18929:SF132">
    <property type="entry name" value="PROTEIN DISULFIDE-ISOMERASE A3"/>
    <property type="match status" value="1"/>
</dbReference>
<dbReference type="InterPro" id="IPR005788">
    <property type="entry name" value="PDI_thioredoxin-like_dom"/>
</dbReference>
<protein>
    <recommendedName>
        <fullName evidence="5 14">Protein disulfide-isomerase</fullName>
        <ecNumber evidence="5 14">5.3.4.1</ecNumber>
    </recommendedName>
</protein>
<dbReference type="NCBIfam" id="TIGR01130">
    <property type="entry name" value="ER_PDI_fam"/>
    <property type="match status" value="1"/>
</dbReference>
<evidence type="ECO:0000256" key="11">
    <source>
        <dbReference type="ARBA" id="ARBA00023284"/>
    </source>
</evidence>
<accession>A0A4Q0A4F8</accession>
<dbReference type="EC" id="5.3.4.1" evidence="5 14"/>
<dbReference type="EMBL" id="ML002208">
    <property type="protein sequence ID" value="RKP40461.1"/>
    <property type="molecule type" value="Genomic_DNA"/>
</dbReference>
<dbReference type="InterPro" id="IPR005792">
    <property type="entry name" value="Prot_disulphide_isomerase"/>
</dbReference>
<name>A0A4Q0A4F8_9FUNG</name>
<evidence type="ECO:0000256" key="9">
    <source>
        <dbReference type="ARBA" id="ARBA00023157"/>
    </source>
</evidence>
<dbReference type="Proteomes" id="UP000268162">
    <property type="component" value="Unassembled WGS sequence"/>
</dbReference>
<evidence type="ECO:0000256" key="13">
    <source>
        <dbReference type="RuleBase" id="RU004208"/>
    </source>
</evidence>
<evidence type="ECO:0000256" key="6">
    <source>
        <dbReference type="ARBA" id="ARBA00022729"/>
    </source>
</evidence>
<evidence type="ECO:0000256" key="2">
    <source>
        <dbReference type="ARBA" id="ARBA00002692"/>
    </source>
</evidence>
<evidence type="ECO:0000256" key="14">
    <source>
        <dbReference type="RuleBase" id="RU361130"/>
    </source>
</evidence>
<proteinExistence type="inferred from homology"/>
<dbReference type="OrthoDB" id="427280at2759"/>
<dbReference type="GO" id="GO:0005788">
    <property type="term" value="C:endoplasmic reticulum lumen"/>
    <property type="evidence" value="ECO:0007669"/>
    <property type="project" value="UniProtKB-SubCell"/>
</dbReference>
<dbReference type="FunFam" id="3.40.30.10:FF:000027">
    <property type="entry name" value="protein disulfide-isomerase A2"/>
    <property type="match status" value="1"/>
</dbReference>
<dbReference type="STRING" id="215637.A0A4Q0A4F8"/>
<dbReference type="PROSITE" id="PS00194">
    <property type="entry name" value="THIOREDOXIN_1"/>
    <property type="match status" value="2"/>
</dbReference>
<evidence type="ECO:0000256" key="3">
    <source>
        <dbReference type="ARBA" id="ARBA00004319"/>
    </source>
</evidence>
<feature type="chain" id="PRO_5021042916" description="Protein disulfide-isomerase" evidence="14">
    <location>
        <begin position="26"/>
        <end position="511"/>
    </location>
</feature>
<dbReference type="AlphaFoldDB" id="A0A4Q0A4F8"/>
<dbReference type="GO" id="GO:0003756">
    <property type="term" value="F:protein disulfide isomerase activity"/>
    <property type="evidence" value="ECO:0007669"/>
    <property type="project" value="UniProtKB-EC"/>
</dbReference>
<feature type="signal peptide" evidence="14">
    <location>
        <begin position="1"/>
        <end position="25"/>
    </location>
</feature>
<evidence type="ECO:0000256" key="12">
    <source>
        <dbReference type="PIRSR" id="PIRSR605792-51"/>
    </source>
</evidence>
<dbReference type="InterPro" id="IPR036249">
    <property type="entry name" value="Thioredoxin-like_sf"/>
</dbReference>
<dbReference type="InterPro" id="IPR013766">
    <property type="entry name" value="Thioredoxin_domain"/>
</dbReference>
<dbReference type="NCBIfam" id="TIGR01126">
    <property type="entry name" value="pdi_dom"/>
    <property type="match status" value="2"/>
</dbReference>
<keyword evidence="10 14" id="KW-0413">Isomerase</keyword>
<dbReference type="PANTHER" id="PTHR18929">
    <property type="entry name" value="PROTEIN DISULFIDE ISOMERASE"/>
    <property type="match status" value="1"/>
</dbReference>
<dbReference type="PRINTS" id="PR00421">
    <property type="entry name" value="THIOREDOXIN"/>
</dbReference>
<feature type="disulfide bond" description="Redox-active" evidence="12">
    <location>
        <begin position="58"/>
        <end position="61"/>
    </location>
</feature>
<dbReference type="SUPFAM" id="SSF52833">
    <property type="entry name" value="Thioredoxin-like"/>
    <property type="match status" value="4"/>
</dbReference>
<dbReference type="Pfam" id="PF00085">
    <property type="entry name" value="Thioredoxin"/>
    <property type="match status" value="2"/>
</dbReference>
<keyword evidence="7" id="KW-0677">Repeat</keyword>
<evidence type="ECO:0000259" key="15">
    <source>
        <dbReference type="PROSITE" id="PS51352"/>
    </source>
</evidence>
<comment type="subcellular location">
    <subcellularLocation>
        <location evidence="3">Endoplasmic reticulum lumen</location>
    </subcellularLocation>
</comment>
<evidence type="ECO:0000256" key="1">
    <source>
        <dbReference type="ARBA" id="ARBA00001182"/>
    </source>
</evidence>
<dbReference type="CDD" id="cd02995">
    <property type="entry name" value="PDI_a_PDI_a'_C"/>
    <property type="match status" value="1"/>
</dbReference>
<keyword evidence="8" id="KW-0256">Endoplasmic reticulum</keyword>
<evidence type="ECO:0000313" key="16">
    <source>
        <dbReference type="EMBL" id="RKP40461.1"/>
    </source>
</evidence>
<keyword evidence="11 12" id="KW-0676">Redox-active center</keyword>
<evidence type="ECO:0000313" key="17">
    <source>
        <dbReference type="Proteomes" id="UP000268162"/>
    </source>
</evidence>
<dbReference type="CDD" id="cd02961">
    <property type="entry name" value="PDI_a_family"/>
    <property type="match status" value="1"/>
</dbReference>
<feature type="disulfide bond" description="Redox-active" evidence="12">
    <location>
        <begin position="393"/>
        <end position="396"/>
    </location>
</feature>
<comment type="catalytic activity">
    <reaction evidence="1 14">
        <text>Catalyzes the rearrangement of -S-S- bonds in proteins.</text>
        <dbReference type="EC" id="5.3.4.1"/>
    </reaction>
</comment>
<dbReference type="Pfam" id="PF13848">
    <property type="entry name" value="Thioredoxin_6"/>
    <property type="match status" value="1"/>
</dbReference>
<keyword evidence="6 14" id="KW-0732">Signal</keyword>
<evidence type="ECO:0000256" key="10">
    <source>
        <dbReference type="ARBA" id="ARBA00023235"/>
    </source>
</evidence>
<keyword evidence="9 12" id="KW-1015">Disulfide bond</keyword>
<comment type="similarity">
    <text evidence="4 13">Belongs to the protein disulfide isomerase family.</text>
</comment>
<dbReference type="PROSITE" id="PS51352">
    <property type="entry name" value="THIOREDOXIN_2"/>
    <property type="match status" value="2"/>
</dbReference>
<dbReference type="InterPro" id="IPR017937">
    <property type="entry name" value="Thioredoxin_CS"/>
</dbReference>
<evidence type="ECO:0000256" key="5">
    <source>
        <dbReference type="ARBA" id="ARBA00012723"/>
    </source>
</evidence>
<evidence type="ECO:0000256" key="7">
    <source>
        <dbReference type="ARBA" id="ARBA00022737"/>
    </source>
</evidence>
<dbReference type="GO" id="GO:0006457">
    <property type="term" value="P:protein folding"/>
    <property type="evidence" value="ECO:0007669"/>
    <property type="project" value="TreeGrafter"/>
</dbReference>
<feature type="domain" description="Thioredoxin" evidence="15">
    <location>
        <begin position="22"/>
        <end position="134"/>
    </location>
</feature>
<dbReference type="CDD" id="cd02982">
    <property type="entry name" value="PDI_b'_family"/>
    <property type="match status" value="1"/>
</dbReference>
<dbReference type="GO" id="GO:0034976">
    <property type="term" value="P:response to endoplasmic reticulum stress"/>
    <property type="evidence" value="ECO:0007669"/>
    <property type="project" value="TreeGrafter"/>
</dbReference>
<dbReference type="FunFam" id="3.40.30.10:FF:000017">
    <property type="entry name" value="Protein disulfide-isomerase A4"/>
    <property type="match status" value="1"/>
</dbReference>
<evidence type="ECO:0000256" key="4">
    <source>
        <dbReference type="ARBA" id="ARBA00006347"/>
    </source>
</evidence>
<comment type="function">
    <text evidence="2">Participates in the folding of proteins containing disulfide bonds, may be involved in glycosylation, prolyl hydroxylation and triglyceride transfer.</text>
</comment>
<sequence length="511" mass="57091">MKLSTARFALLGVLATSLLSQRALADTASDVVVLTEKNFDSTVSDWDISLIEFYAPWCGYCKQLAPHYETSATELKAENVPLAKVNCDDEKDLCARFGVEGFPTLKVFSKLEPSPYNGGRTADDITAYMKRQKRPAVTELLEDTFAKFKDSEKSVIIGIFDDAESELYAAFKGVAQSLRNTLTFGSVLDSALAKAQSLVAPAVAIFNRDTPEPFILKDAAQLADSAELKKFIEVNSLPLLDDIGQENYQAYMSTKLPLAFVFYIDDEMKKEMTDVFVPIARKFRGKVNFVLTDANTYARQAEHLNLKEQWPCVGIQETNGLKYPMDQSKNVTAAEADDFFSKFVAGEVKPFIKSGPIPEDNNGPVKVVVADEFEKIVMDPTKDVLIEFYAPWCGHCKKLAPIWEELGEKYAEHDSIVIAKIDGQDNDVPVRPADFQIQGFPTIKLVKRNSNDVVEYKGDRSLESFEEFLSTHIEPAQEEPKAKKEVEEATKEEVIEEAHVADEEAKVHDEL</sequence>